<dbReference type="GO" id="GO:0016020">
    <property type="term" value="C:membrane"/>
    <property type="evidence" value="ECO:0007669"/>
    <property type="project" value="InterPro"/>
</dbReference>
<accession>A0A939SVN3</accession>
<protein>
    <submittedName>
        <fullName evidence="1">Efflux RND transporter permease subunit</fullName>
    </submittedName>
</protein>
<dbReference type="Proteomes" id="UP000664620">
    <property type="component" value="Unassembled WGS sequence"/>
</dbReference>
<dbReference type="EMBL" id="JAGETO010000088">
    <property type="protein sequence ID" value="MBO2029468.1"/>
    <property type="molecule type" value="Genomic_DNA"/>
</dbReference>
<dbReference type="GO" id="GO:0022857">
    <property type="term" value="F:transmembrane transporter activity"/>
    <property type="evidence" value="ECO:0007669"/>
    <property type="project" value="InterPro"/>
</dbReference>
<organism evidence="1 2">
    <name type="scientific">Klebsiella pneumoniae</name>
    <dbReference type="NCBI Taxonomy" id="573"/>
    <lineage>
        <taxon>Bacteria</taxon>
        <taxon>Pseudomonadati</taxon>
        <taxon>Pseudomonadota</taxon>
        <taxon>Gammaproteobacteria</taxon>
        <taxon>Enterobacterales</taxon>
        <taxon>Enterobacteriaceae</taxon>
        <taxon>Klebsiella/Raoultella group</taxon>
        <taxon>Klebsiella</taxon>
        <taxon>Klebsiella pneumoniae complex</taxon>
    </lineage>
</organism>
<reference evidence="1" key="1">
    <citation type="submission" date="2021-03" db="EMBL/GenBank/DDBJ databases">
        <title>Molecular epidemiology and mechanisms of colistin and carbapenem resistance in Enterobacteriaceae from clinical isolates, the environment and porcine samples in Pretoria, South Africa.</title>
        <authorList>
            <person name="Bogoshi D."/>
            <person name="Mbelle N.M."/>
            <person name="Naidoo V."/>
            <person name="Osei Sekyere J."/>
        </authorList>
    </citation>
    <scope>NUCLEOTIDE SEQUENCE</scope>
    <source>
        <strain evidence="1">C034</strain>
    </source>
</reference>
<proteinExistence type="predicted"/>
<comment type="caution">
    <text evidence="1">The sequence shown here is derived from an EMBL/GenBank/DDBJ whole genome shotgun (WGS) entry which is preliminary data.</text>
</comment>
<name>A0A939SVN3_KLEPN</name>
<evidence type="ECO:0000313" key="1">
    <source>
        <dbReference type="EMBL" id="MBO2029468.1"/>
    </source>
</evidence>
<dbReference type="Pfam" id="PF00873">
    <property type="entry name" value="ACR_tran"/>
    <property type="match status" value="1"/>
</dbReference>
<evidence type="ECO:0000313" key="2">
    <source>
        <dbReference type="Proteomes" id="UP000664620"/>
    </source>
</evidence>
<gene>
    <name evidence="1" type="ORF">J4734_19900</name>
</gene>
<dbReference type="InterPro" id="IPR001036">
    <property type="entry name" value="Acrflvin-R"/>
</dbReference>
<dbReference type="Gene3D" id="1.20.1640.10">
    <property type="entry name" value="Multidrug efflux transporter AcrB transmembrane domain"/>
    <property type="match status" value="2"/>
</dbReference>
<sequence>MGDIVGRLFRIRRHPCRRYSYLGGGLLTLTPMMCARMLSHESLRGRTDSREPSERFFERVIAVYGRWLSRVLNHPWLTLGVAEHHGCRLSWGLYPERLFPDRDNGIIGRYPPAPQSVSFASMAERQRQVAALSLRIRRWRV</sequence>
<dbReference type="Gene3D" id="3.30.70.1430">
    <property type="entry name" value="Multidrug efflux transporter AcrB pore domain"/>
    <property type="match status" value="1"/>
</dbReference>
<dbReference type="AlphaFoldDB" id="A0A939SVN3"/>